<keyword evidence="3" id="KW-0812">Transmembrane</keyword>
<dbReference type="Gene3D" id="1.20.1250.20">
    <property type="entry name" value="MFS general substrate transporter like domains"/>
    <property type="match status" value="1"/>
</dbReference>
<feature type="transmembrane region" description="Helical" evidence="3">
    <location>
        <begin position="256"/>
        <end position="274"/>
    </location>
</feature>
<dbReference type="Pfam" id="PF24852">
    <property type="entry name" value="DUF7726"/>
    <property type="match status" value="2"/>
</dbReference>
<feature type="region of interest" description="Disordered" evidence="2">
    <location>
        <begin position="438"/>
        <end position="458"/>
    </location>
</feature>
<dbReference type="GO" id="GO:0016020">
    <property type="term" value="C:membrane"/>
    <property type="evidence" value="ECO:0007669"/>
    <property type="project" value="UniProtKB-SubCell"/>
</dbReference>
<evidence type="ECO:0000256" key="3">
    <source>
        <dbReference type="SAM" id="Phobius"/>
    </source>
</evidence>
<dbReference type="GO" id="GO:0022857">
    <property type="term" value="F:transmembrane transporter activity"/>
    <property type="evidence" value="ECO:0007669"/>
    <property type="project" value="InterPro"/>
</dbReference>
<dbReference type="VEuPathDB" id="FungiDB:F4678DRAFT_430502"/>
<dbReference type="InterPro" id="IPR011701">
    <property type="entry name" value="MFS"/>
</dbReference>
<dbReference type="Pfam" id="PF07690">
    <property type="entry name" value="MFS_1"/>
    <property type="match status" value="1"/>
</dbReference>
<feature type="region of interest" description="Disordered" evidence="2">
    <location>
        <begin position="495"/>
        <end position="536"/>
    </location>
</feature>
<feature type="transmembrane region" description="Helical" evidence="3">
    <location>
        <begin position="408"/>
        <end position="426"/>
    </location>
</feature>
<feature type="transmembrane region" description="Helical" evidence="3">
    <location>
        <begin position="385"/>
        <end position="402"/>
    </location>
</feature>
<keyword evidence="3" id="KW-1133">Transmembrane helix</keyword>
<feature type="region of interest" description="Disordered" evidence="2">
    <location>
        <begin position="634"/>
        <end position="675"/>
    </location>
</feature>
<feature type="transmembrane region" description="Helical" evidence="3">
    <location>
        <begin position="203"/>
        <end position="223"/>
    </location>
</feature>
<feature type="transmembrane region" description="Helical" evidence="3">
    <location>
        <begin position="294"/>
        <end position="310"/>
    </location>
</feature>
<keyword evidence="6" id="KW-1185">Reference proteome</keyword>
<dbReference type="PROSITE" id="PS50850">
    <property type="entry name" value="MFS"/>
    <property type="match status" value="1"/>
</dbReference>
<feature type="transmembrane region" description="Helical" evidence="3">
    <location>
        <begin position="317"/>
        <end position="336"/>
    </location>
</feature>
<dbReference type="FunFam" id="1.20.1250.20:FF:000223">
    <property type="entry name" value="Major facilitator superfamily domain-containing protein"/>
    <property type="match status" value="1"/>
</dbReference>
<evidence type="ECO:0000313" key="5">
    <source>
        <dbReference type="EMBL" id="KAJ3570071.1"/>
    </source>
</evidence>
<keyword evidence="3" id="KW-0472">Membrane</keyword>
<feature type="region of interest" description="Disordered" evidence="2">
    <location>
        <begin position="830"/>
        <end position="849"/>
    </location>
</feature>
<dbReference type="InterPro" id="IPR020846">
    <property type="entry name" value="MFS_dom"/>
</dbReference>
<feature type="compositionally biased region" description="Low complexity" evidence="2">
    <location>
        <begin position="500"/>
        <end position="529"/>
    </location>
</feature>
<evidence type="ECO:0000313" key="6">
    <source>
        <dbReference type="Proteomes" id="UP001148614"/>
    </source>
</evidence>
<comment type="subcellular location">
    <subcellularLocation>
        <location evidence="1">Membrane</location>
        <topology evidence="1">Multi-pass membrane protein</topology>
    </subcellularLocation>
</comment>
<proteinExistence type="predicted"/>
<dbReference type="Proteomes" id="UP001148614">
    <property type="component" value="Unassembled WGS sequence"/>
</dbReference>
<dbReference type="SUPFAM" id="SSF103473">
    <property type="entry name" value="MFS general substrate transporter"/>
    <property type="match status" value="1"/>
</dbReference>
<evidence type="ECO:0000256" key="2">
    <source>
        <dbReference type="SAM" id="MobiDB-lite"/>
    </source>
</evidence>
<name>A0A9W8NCX8_9PEZI</name>
<feature type="domain" description="Major facilitator superfamily (MFS) profile" evidence="4">
    <location>
        <begin position="12"/>
        <end position="429"/>
    </location>
</feature>
<gene>
    <name evidence="5" type="ORF">NPX13_g5859</name>
</gene>
<feature type="transmembrane region" description="Helical" evidence="3">
    <location>
        <begin position="79"/>
        <end position="101"/>
    </location>
</feature>
<accession>A0A9W8NCX8</accession>
<dbReference type="PANTHER" id="PTHR42339">
    <property type="entry name" value="HISTONE H1"/>
    <property type="match status" value="1"/>
</dbReference>
<comment type="caution">
    <text evidence="5">The sequence shown here is derived from an EMBL/GenBank/DDBJ whole genome shotgun (WGS) entry which is preliminary data.</text>
</comment>
<dbReference type="EMBL" id="JANPWZ010000972">
    <property type="protein sequence ID" value="KAJ3570071.1"/>
    <property type="molecule type" value="Genomic_DNA"/>
</dbReference>
<protein>
    <recommendedName>
        <fullName evidence="4">Major facilitator superfamily (MFS) profile domain-containing protein</fullName>
    </recommendedName>
</protein>
<evidence type="ECO:0000256" key="1">
    <source>
        <dbReference type="ARBA" id="ARBA00004141"/>
    </source>
</evidence>
<dbReference type="VEuPathDB" id="FungiDB:F4678DRAFT_430504"/>
<dbReference type="PANTHER" id="PTHR42339:SF1">
    <property type="entry name" value="HISTONE H1"/>
    <property type="match status" value="1"/>
</dbReference>
<dbReference type="InterPro" id="IPR036259">
    <property type="entry name" value="MFS_trans_sf"/>
</dbReference>
<feature type="transmembrane region" description="Helical" evidence="3">
    <location>
        <begin position="12"/>
        <end position="34"/>
    </location>
</feature>
<feature type="transmembrane region" description="Helical" evidence="3">
    <location>
        <begin position="342"/>
        <end position="364"/>
    </location>
</feature>
<feature type="transmembrane region" description="Helical" evidence="3">
    <location>
        <begin position="113"/>
        <end position="132"/>
    </location>
</feature>
<dbReference type="AlphaFoldDB" id="A0A9W8NCX8"/>
<dbReference type="InterPro" id="IPR056143">
    <property type="entry name" value="DUF7726"/>
</dbReference>
<feature type="transmembrane region" description="Helical" evidence="3">
    <location>
        <begin position="171"/>
        <end position="191"/>
    </location>
</feature>
<feature type="compositionally biased region" description="Low complexity" evidence="2">
    <location>
        <begin position="646"/>
        <end position="664"/>
    </location>
</feature>
<sequence>MAVVDPALRKQVLKVIFVSLLLDLISFTFILPLFPNLLEFYRNSEAGPGSRTTVLARVLDGLNAYKSSFARPIDSRYDIVLLGGALGSLFSLLQAIASPVIGHLSDKYGRRTALLSSMVGNIMSVLLWVVAVDFRTFLASRVVGGLSEGNVQLATAIAADISDENSRGSTMALIGACFSIAFTFGPALGAYLSSIGTVAANPFATAAGVSLTLIVVETLYLYFKLPETLSVKTEKASGSKKTVSSSPQQTRTNSHTLLNAVHFLFLLFFSGMEFSLPFMTYDLFQYTSAKNGRLLGYIGFVASILQGGVTRRLPPLLTMRIGVGACLLAFVILTRTSTVGSLYAAATCLATTSATVVSGLNALASFESSANERGGKLGILRSWGQLGRGLGPVLFTSVYWWAGRELAYTMGSVGLLVVSILVFAGLKAPPGSIKKVTSSSKKELMSGSRRQSKALADASNRANIGILPPVADQKKPAISPTSTATPTFSQLMAATGTNRPASKAPSSSMPAAASVPNSMSKAQKSAAPASKKRKAETTLEEDIATYKQNLDHIISRDAFEDEPMTSCAAVRGRINKLVDSGIMNKTEFAKAIGSNANTLNRFLQHTGQMGGAGSSIYYNAWAWFKQREHAKLKMPDVKKRQKLDVGAATGSSSSSPANGKSTSTTKRLPDISGIHLPGEETDSVPVYETCDDVRRKINAHLKTPGLTQAQFCRDLYAQLHVPKCKGIQSKQLADFRALKGPIAGAKSSVFYAAYVYFEKLRIAQKKPKTAHRETMEDLWAADGGFNREVDHRTSGAHRALKEKNSDITPYLVSGSWVPSAIGFNVPKRGVSVEPPAEPYRRRSLPVSES</sequence>
<organism evidence="5 6">
    <name type="scientific">Xylaria arbuscula</name>
    <dbReference type="NCBI Taxonomy" id="114810"/>
    <lineage>
        <taxon>Eukaryota</taxon>
        <taxon>Fungi</taxon>
        <taxon>Dikarya</taxon>
        <taxon>Ascomycota</taxon>
        <taxon>Pezizomycotina</taxon>
        <taxon>Sordariomycetes</taxon>
        <taxon>Xylariomycetidae</taxon>
        <taxon>Xylariales</taxon>
        <taxon>Xylariaceae</taxon>
        <taxon>Xylaria</taxon>
    </lineage>
</organism>
<evidence type="ECO:0000259" key="4">
    <source>
        <dbReference type="PROSITE" id="PS50850"/>
    </source>
</evidence>
<reference evidence="5" key="1">
    <citation type="submission" date="2022-07" db="EMBL/GenBank/DDBJ databases">
        <title>Genome Sequence of Xylaria arbuscula.</title>
        <authorList>
            <person name="Buettner E."/>
        </authorList>
    </citation>
    <scope>NUCLEOTIDE SEQUENCE</scope>
    <source>
        <strain evidence="5">VT107</strain>
    </source>
</reference>